<protein>
    <submittedName>
        <fullName evidence="3">Glycosyltransferase family 2 protein</fullName>
        <ecNumber evidence="3">2.4.-.-</ecNumber>
    </submittedName>
</protein>
<evidence type="ECO:0000256" key="1">
    <source>
        <dbReference type="ARBA" id="ARBA00038494"/>
    </source>
</evidence>
<keyword evidence="4" id="KW-1185">Reference proteome</keyword>
<keyword evidence="3" id="KW-0328">Glycosyltransferase</keyword>
<proteinExistence type="inferred from homology"/>
<dbReference type="RefSeq" id="WP_390280828.1">
    <property type="nucleotide sequence ID" value="NZ_JBHRYH010000045.1"/>
</dbReference>
<dbReference type="Pfam" id="PF00535">
    <property type="entry name" value="Glycos_transf_2"/>
    <property type="match status" value="1"/>
</dbReference>
<dbReference type="PANTHER" id="PTHR43630:SF2">
    <property type="entry name" value="GLYCOSYLTRANSFERASE"/>
    <property type="match status" value="1"/>
</dbReference>
<dbReference type="Proteomes" id="UP001595636">
    <property type="component" value="Unassembled WGS sequence"/>
</dbReference>
<reference evidence="4" key="1">
    <citation type="journal article" date="2019" name="Int. J. Syst. Evol. Microbiol.">
        <title>The Global Catalogue of Microorganisms (GCM) 10K type strain sequencing project: providing services to taxonomists for standard genome sequencing and annotation.</title>
        <authorList>
            <consortium name="The Broad Institute Genomics Platform"/>
            <consortium name="The Broad Institute Genome Sequencing Center for Infectious Disease"/>
            <person name="Wu L."/>
            <person name="Ma J."/>
        </authorList>
    </citation>
    <scope>NUCLEOTIDE SEQUENCE [LARGE SCALE GENOMIC DNA]</scope>
    <source>
        <strain evidence="4">KCTC 42195</strain>
    </source>
</reference>
<keyword evidence="3" id="KW-0808">Transferase</keyword>
<evidence type="ECO:0000313" key="4">
    <source>
        <dbReference type="Proteomes" id="UP001595636"/>
    </source>
</evidence>
<dbReference type="GO" id="GO:0016757">
    <property type="term" value="F:glycosyltransferase activity"/>
    <property type="evidence" value="ECO:0007669"/>
    <property type="project" value="UniProtKB-KW"/>
</dbReference>
<dbReference type="EMBL" id="JBHRYH010000045">
    <property type="protein sequence ID" value="MFC3627309.1"/>
    <property type="molecule type" value="Genomic_DNA"/>
</dbReference>
<sequence>MSAPISVVLITKNAAALLEKCLQSCAFADEIVVVDSGSSDETVAIASAYKARVIHQEWLGFGPQKQFAVSQASHDWVLCLDADEWLSEKLRNEIKALLNNPQQLSTIGAWRFARSNKFMGRFLKFGEGYPDYSLRLFDRRRARWSDDLVHEYVHSQGEVGTLRGDLMHESGEDIALYLSKQNRYTTLQAENLYQRGKKAGSAKLLFSPLLRFVKFYLLRQGFRDGLPGLVHISIGCFNSYIKYAKLIELHRHADSQHALAIAVDNHRQAE</sequence>
<dbReference type="EC" id="2.4.-.-" evidence="3"/>
<gene>
    <name evidence="3" type="ORF">ACFOKJ_14420</name>
</gene>
<comment type="similarity">
    <text evidence="1">Belongs to the glycosyltransferase 2 family. WaaE/KdtX subfamily.</text>
</comment>
<feature type="domain" description="Glycosyltransferase 2-like" evidence="2">
    <location>
        <begin position="6"/>
        <end position="147"/>
    </location>
</feature>
<evidence type="ECO:0000313" key="3">
    <source>
        <dbReference type="EMBL" id="MFC3627309.1"/>
    </source>
</evidence>
<dbReference type="SUPFAM" id="SSF53448">
    <property type="entry name" value="Nucleotide-diphospho-sugar transferases"/>
    <property type="match status" value="1"/>
</dbReference>
<accession>A0ABV7TX23</accession>
<dbReference type="InterPro" id="IPR029044">
    <property type="entry name" value="Nucleotide-diphossugar_trans"/>
</dbReference>
<name>A0ABV7TX23_9NEIS</name>
<comment type="caution">
    <text evidence="3">The sequence shown here is derived from an EMBL/GenBank/DDBJ whole genome shotgun (WGS) entry which is preliminary data.</text>
</comment>
<evidence type="ECO:0000259" key="2">
    <source>
        <dbReference type="Pfam" id="PF00535"/>
    </source>
</evidence>
<dbReference type="InterPro" id="IPR001173">
    <property type="entry name" value="Glyco_trans_2-like"/>
</dbReference>
<dbReference type="CDD" id="cd02511">
    <property type="entry name" value="Beta4Glucosyltransferase"/>
    <property type="match status" value="1"/>
</dbReference>
<dbReference type="Gene3D" id="3.90.550.10">
    <property type="entry name" value="Spore Coat Polysaccharide Biosynthesis Protein SpsA, Chain A"/>
    <property type="match status" value="1"/>
</dbReference>
<organism evidence="3 4">
    <name type="scientific">Vogesella amnigena</name>
    <dbReference type="NCBI Taxonomy" id="1507449"/>
    <lineage>
        <taxon>Bacteria</taxon>
        <taxon>Pseudomonadati</taxon>
        <taxon>Pseudomonadota</taxon>
        <taxon>Betaproteobacteria</taxon>
        <taxon>Neisseriales</taxon>
        <taxon>Chromobacteriaceae</taxon>
        <taxon>Vogesella</taxon>
    </lineage>
</organism>
<dbReference type="PANTHER" id="PTHR43630">
    <property type="entry name" value="POLY-BETA-1,6-N-ACETYL-D-GLUCOSAMINE SYNTHASE"/>
    <property type="match status" value="1"/>
</dbReference>